<dbReference type="PROSITE" id="PS00518">
    <property type="entry name" value="ZF_RING_1"/>
    <property type="match status" value="1"/>
</dbReference>
<dbReference type="EMBL" id="CCKQ01004234">
    <property type="protein sequence ID" value="CDW75391.1"/>
    <property type="molecule type" value="Genomic_DNA"/>
</dbReference>
<dbReference type="Proteomes" id="UP000039865">
    <property type="component" value="Unassembled WGS sequence"/>
</dbReference>
<evidence type="ECO:0000256" key="3">
    <source>
        <dbReference type="ARBA" id="ARBA00022833"/>
    </source>
</evidence>
<dbReference type="SUPFAM" id="SSF57850">
    <property type="entry name" value="RING/U-box"/>
    <property type="match status" value="1"/>
</dbReference>
<keyword evidence="7" id="KW-1185">Reference proteome</keyword>
<name>A0A077ZZN5_STYLE</name>
<evidence type="ECO:0000259" key="5">
    <source>
        <dbReference type="PROSITE" id="PS50089"/>
    </source>
</evidence>
<keyword evidence="3" id="KW-0862">Zinc</keyword>
<gene>
    <name evidence="6" type="primary">Contig17859.g18981</name>
    <name evidence="6" type="ORF">STYLEM_4380</name>
</gene>
<protein>
    <submittedName>
        <fullName evidence="6">Zinc c3hc4 type ring finger domain-containing protein</fullName>
    </submittedName>
</protein>
<evidence type="ECO:0000313" key="7">
    <source>
        <dbReference type="Proteomes" id="UP000039865"/>
    </source>
</evidence>
<evidence type="ECO:0000256" key="4">
    <source>
        <dbReference type="PROSITE-ProRule" id="PRU00175"/>
    </source>
</evidence>
<dbReference type="OrthoDB" id="6270329at2759"/>
<accession>A0A077ZZN5</accession>
<dbReference type="InterPro" id="IPR013083">
    <property type="entry name" value="Znf_RING/FYVE/PHD"/>
</dbReference>
<dbReference type="InterPro" id="IPR017907">
    <property type="entry name" value="Znf_RING_CS"/>
</dbReference>
<dbReference type="InterPro" id="IPR001841">
    <property type="entry name" value="Znf_RING"/>
</dbReference>
<dbReference type="PANTHER" id="PTHR15315">
    <property type="entry name" value="RING FINGER PROTEIN 41, 151"/>
    <property type="match status" value="1"/>
</dbReference>
<keyword evidence="1" id="KW-0479">Metal-binding</keyword>
<dbReference type="AlphaFoldDB" id="A0A077ZZN5"/>
<dbReference type="PROSITE" id="PS50089">
    <property type="entry name" value="ZF_RING_2"/>
    <property type="match status" value="1"/>
</dbReference>
<dbReference type="Gene3D" id="3.30.40.10">
    <property type="entry name" value="Zinc/RING finger domain, C3HC4 (zinc finger)"/>
    <property type="match status" value="1"/>
</dbReference>
<evidence type="ECO:0000313" key="6">
    <source>
        <dbReference type="EMBL" id="CDW75391.1"/>
    </source>
</evidence>
<dbReference type="InParanoid" id="A0A077ZZN5"/>
<dbReference type="PANTHER" id="PTHR15315:SF26">
    <property type="entry name" value="E3 UBIQUITIN-PROTEIN LIGASE NRDP1"/>
    <property type="match status" value="1"/>
</dbReference>
<keyword evidence="2 4" id="KW-0863">Zinc-finger</keyword>
<dbReference type="GO" id="GO:0008270">
    <property type="term" value="F:zinc ion binding"/>
    <property type="evidence" value="ECO:0007669"/>
    <property type="project" value="UniProtKB-KW"/>
</dbReference>
<dbReference type="InterPro" id="IPR018957">
    <property type="entry name" value="Znf_C3HC4_RING-type"/>
</dbReference>
<sequence>MQLRSQIQPKVPAVEVDRPKSIKPKLPSPLKQIKMPAEPKHDLFHLSCCDYDKLRKFMLGDQTMLDLQSHTFKLTFSSTTVIPLKNLDVKLLDYQRVHNKMPSPRDFIRSDRLDCQFQRIIFKTLKIAGVDAIQIINESDINFDLVALNKFTRDNQRQDPYSWNHLKSNVRGQKILFAQASMYVYTTNLMMLKFPDQENYFYLISKMSLGEQELCDLIQNLMESKISDIELGKRRRQAIDLDTDYRDPVKRPKQLSQKRVWNIKPQVKPVEQPKFQITLRALIPDEIFYSKEAEEQCNICCEKIRQIQLTQLKLNVGGNSCAHVFCFDCIFQWATKQCNQCPLCRKNFNKLQRPTNELQIPQNLYFYELINIADKKQAINYQELIQDMQNQDNDNQSVDEDQYLIEDFFHNENHSQNSDDQQVLASRRNSHALGHIFMVVRSHVSEFSNSFDSYYLPSFSPIPHEPMQYREHIIAYSQSEAQDLQVSQNAVQINLSESLGLQSNMSYQNPEEREQTLTSSDQILNTSADSSTMVNRSLLQRIFDSIDRQNFQSIGVSFYESLRYTLSNQANQDSNSEDRNFN</sequence>
<proteinExistence type="predicted"/>
<dbReference type="Pfam" id="PF00097">
    <property type="entry name" value="zf-C3HC4"/>
    <property type="match status" value="1"/>
</dbReference>
<reference evidence="6 7" key="1">
    <citation type="submission" date="2014-06" db="EMBL/GenBank/DDBJ databases">
        <authorList>
            <person name="Swart Estienne"/>
        </authorList>
    </citation>
    <scope>NUCLEOTIDE SEQUENCE [LARGE SCALE GENOMIC DNA]</scope>
    <source>
        <strain evidence="6 7">130c</strain>
    </source>
</reference>
<organism evidence="6 7">
    <name type="scientific">Stylonychia lemnae</name>
    <name type="common">Ciliate</name>
    <dbReference type="NCBI Taxonomy" id="5949"/>
    <lineage>
        <taxon>Eukaryota</taxon>
        <taxon>Sar</taxon>
        <taxon>Alveolata</taxon>
        <taxon>Ciliophora</taxon>
        <taxon>Intramacronucleata</taxon>
        <taxon>Spirotrichea</taxon>
        <taxon>Stichotrichia</taxon>
        <taxon>Sporadotrichida</taxon>
        <taxon>Oxytrichidae</taxon>
        <taxon>Stylonychinae</taxon>
        <taxon>Stylonychia</taxon>
    </lineage>
</organism>
<evidence type="ECO:0000256" key="1">
    <source>
        <dbReference type="ARBA" id="ARBA00022723"/>
    </source>
</evidence>
<evidence type="ECO:0000256" key="2">
    <source>
        <dbReference type="ARBA" id="ARBA00022771"/>
    </source>
</evidence>
<feature type="domain" description="RING-type" evidence="5">
    <location>
        <begin position="297"/>
        <end position="345"/>
    </location>
</feature>